<dbReference type="PANTHER" id="PTHR13847">
    <property type="entry name" value="SARCOSINE DEHYDROGENASE-RELATED"/>
    <property type="match status" value="1"/>
</dbReference>
<dbReference type="InterPro" id="IPR029043">
    <property type="entry name" value="GcvT/YgfZ_C"/>
</dbReference>
<feature type="domain" description="FAD dependent oxidoreductase central" evidence="5">
    <location>
        <begin position="412"/>
        <end position="467"/>
    </location>
</feature>
<dbReference type="Pfam" id="PF01571">
    <property type="entry name" value="GCV_T"/>
    <property type="match status" value="1"/>
</dbReference>
<evidence type="ECO:0000313" key="6">
    <source>
        <dbReference type="EMBL" id="CAE8623024.1"/>
    </source>
</evidence>
<dbReference type="SUPFAM" id="SSF54373">
    <property type="entry name" value="FAD-linked reductases, C-terminal domain"/>
    <property type="match status" value="1"/>
</dbReference>
<dbReference type="Pfam" id="PF01266">
    <property type="entry name" value="DAO"/>
    <property type="match status" value="1"/>
</dbReference>
<dbReference type="AlphaFoldDB" id="A0A813GD19"/>
<dbReference type="Pfam" id="PF08669">
    <property type="entry name" value="GCV_T_C"/>
    <property type="match status" value="1"/>
</dbReference>
<evidence type="ECO:0000256" key="1">
    <source>
        <dbReference type="ARBA" id="ARBA00008609"/>
    </source>
</evidence>
<feature type="domain" description="Aminomethyltransferase C-terminal" evidence="4">
    <location>
        <begin position="768"/>
        <end position="853"/>
    </location>
</feature>
<dbReference type="Gene3D" id="2.40.30.110">
    <property type="entry name" value="Aminomethyltransferase beta-barrel domains"/>
    <property type="match status" value="1"/>
</dbReference>
<protein>
    <recommendedName>
        <fullName evidence="8">Dimethylglycine dehydrogenase</fullName>
    </recommendedName>
</protein>
<evidence type="ECO:0008006" key="8">
    <source>
        <dbReference type="Google" id="ProtNLM"/>
    </source>
</evidence>
<evidence type="ECO:0000259" key="5">
    <source>
        <dbReference type="Pfam" id="PF16350"/>
    </source>
</evidence>
<dbReference type="Gene3D" id="3.30.1360.120">
    <property type="entry name" value="Probable tRNA modification gtpase trme, domain 1"/>
    <property type="match status" value="1"/>
</dbReference>
<proteinExistence type="inferred from homology"/>
<evidence type="ECO:0000259" key="3">
    <source>
        <dbReference type="Pfam" id="PF01571"/>
    </source>
</evidence>
<dbReference type="SUPFAM" id="SSF101790">
    <property type="entry name" value="Aminomethyltransferase beta-barrel domain"/>
    <property type="match status" value="1"/>
</dbReference>
<reference evidence="6" key="1">
    <citation type="submission" date="2021-02" db="EMBL/GenBank/DDBJ databases">
        <authorList>
            <person name="Dougan E. K."/>
            <person name="Rhodes N."/>
            <person name="Thang M."/>
            <person name="Chan C."/>
        </authorList>
    </citation>
    <scope>NUCLEOTIDE SEQUENCE</scope>
</reference>
<dbReference type="SUPFAM" id="SSF51905">
    <property type="entry name" value="FAD/NAD(P)-binding domain"/>
    <property type="match status" value="1"/>
</dbReference>
<comment type="caution">
    <text evidence="6">The sequence shown here is derived from an EMBL/GenBank/DDBJ whole genome shotgun (WGS) entry which is preliminary data.</text>
</comment>
<feature type="domain" description="GCVT N-terminal" evidence="3">
    <location>
        <begin position="469"/>
        <end position="747"/>
    </location>
</feature>
<dbReference type="PANTHER" id="PTHR13847:SF193">
    <property type="entry name" value="PYRUVATE DEHYDROGENASE PHOSPHATASE REGULATORY SUBUNIT, MITOCHONDRIAL"/>
    <property type="match status" value="1"/>
</dbReference>
<dbReference type="FunFam" id="2.40.30.110:FF:000008">
    <property type="entry name" value="Sarcosine dehydrogenase"/>
    <property type="match status" value="1"/>
</dbReference>
<dbReference type="Gene3D" id="3.30.9.10">
    <property type="entry name" value="D-Amino Acid Oxidase, subunit A, domain 2"/>
    <property type="match status" value="1"/>
</dbReference>
<dbReference type="InterPro" id="IPR006222">
    <property type="entry name" value="GCVT_N"/>
</dbReference>
<dbReference type="SUPFAM" id="SSF103025">
    <property type="entry name" value="Folate-binding domain"/>
    <property type="match status" value="1"/>
</dbReference>
<dbReference type="InterPro" id="IPR027266">
    <property type="entry name" value="TrmE/GcvT-like"/>
</dbReference>
<dbReference type="Gene3D" id="3.30.70.1400">
    <property type="entry name" value="Aminomethyltransferase beta-barrel domains"/>
    <property type="match status" value="1"/>
</dbReference>
<dbReference type="Proteomes" id="UP000626109">
    <property type="component" value="Unassembled WGS sequence"/>
</dbReference>
<sequence>MFGAMWRLPSYARTFIECAGSPGLRGWKLPRQAKAKAKAFSAASSDAFPDQARVVVVGGGIVGTSVAYELAKQGWDVLLLEQNQLTSGTTWHAAGLMCTFGSKSETSTELRKYTKQLYRSLEAETGQSTGFKPCGFIELATEPDRVEEYRRVAAVNRKFGIDVHELSPAEVKDKFPLCRTDHVFAGWYVPDDGRVNPVDATMALAKGARMYGARIIEGVTVTGITKENGRVTGVKTANGVVKAEFVVNCAGMWARQFGELCGVNVPNQAAEHYYLITDAMPDVDPDWPIIEDPASHTYIRPERGGLMVGLFEPDAAAWNVNRIPGDFSFGEIEPDWDRMSPFLEKAMSLVPRTLEVGMAKFFCGPESFTPDLAPLVGEAPELKNYFVAAGLNSVGILSGPGVGRLVAHWIINGHPDMDVTAINIDRLHRYQGNPQYRAHRVVESLGLVYAAHYPTLSNQTARGVKKSPFHERLAARGAYFKEVSGWEGADWYAPAGVSPRIERHSWKRQNWFPYWAAEHKACREGVVVMDMSFMSNFLVQGRDAGRWLNYISAGNVDNQEGLITYTQWLNDQGTLEADVTVNKLDEHRFLVVVTDTMHRHAETWLRRQIPADAHAFVTDVTSGLSQLNLQGPRSRELLQQITSEDLSNEAFPFRSSREIDIGYARATCVRITYVGELGYELYIPTEQASHVYDKTVEVGPDFGLVHAGLKALNSLRMEKGYRDYGHDMDNTDSLLEVGLSFACDLKKPGGFIGRDAVMAQKAAGPLRKRLLQVLVKDPEPLMFHGEVVLRDGQPVADIRSASYGHTLGGAVGLAMVEAPGHGIDKAYLQSGRWEVDIAGKLYPAEVSLRPMYDPSNSKIKT</sequence>
<evidence type="ECO:0000313" key="7">
    <source>
        <dbReference type="Proteomes" id="UP000626109"/>
    </source>
</evidence>
<name>A0A813GD19_POLGL</name>
<dbReference type="Pfam" id="PF16350">
    <property type="entry name" value="FAO_M"/>
    <property type="match status" value="1"/>
</dbReference>
<dbReference type="EMBL" id="CAJNNW010000084">
    <property type="protein sequence ID" value="CAE8623024.1"/>
    <property type="molecule type" value="Genomic_DNA"/>
</dbReference>
<feature type="domain" description="FAD dependent oxidoreductase" evidence="2">
    <location>
        <begin position="53"/>
        <end position="409"/>
    </location>
</feature>
<gene>
    <name evidence="6" type="ORF">PGLA2088_LOCUS160</name>
</gene>
<accession>A0A813GD19</accession>
<dbReference type="GO" id="GO:0005739">
    <property type="term" value="C:mitochondrion"/>
    <property type="evidence" value="ECO:0007669"/>
    <property type="project" value="TreeGrafter"/>
</dbReference>
<dbReference type="InterPro" id="IPR013977">
    <property type="entry name" value="GcvT_C"/>
</dbReference>
<evidence type="ECO:0000259" key="4">
    <source>
        <dbReference type="Pfam" id="PF08669"/>
    </source>
</evidence>
<comment type="similarity">
    <text evidence="1">Belongs to the GcvT family.</text>
</comment>
<dbReference type="Gene3D" id="3.50.50.60">
    <property type="entry name" value="FAD/NAD(P)-binding domain"/>
    <property type="match status" value="1"/>
</dbReference>
<dbReference type="InterPro" id="IPR036188">
    <property type="entry name" value="FAD/NAD-bd_sf"/>
</dbReference>
<evidence type="ECO:0000259" key="2">
    <source>
        <dbReference type="Pfam" id="PF01266"/>
    </source>
</evidence>
<organism evidence="6 7">
    <name type="scientific">Polarella glacialis</name>
    <name type="common">Dinoflagellate</name>
    <dbReference type="NCBI Taxonomy" id="89957"/>
    <lineage>
        <taxon>Eukaryota</taxon>
        <taxon>Sar</taxon>
        <taxon>Alveolata</taxon>
        <taxon>Dinophyceae</taxon>
        <taxon>Suessiales</taxon>
        <taxon>Suessiaceae</taxon>
        <taxon>Polarella</taxon>
    </lineage>
</organism>
<dbReference type="InterPro" id="IPR006076">
    <property type="entry name" value="FAD-dep_OxRdtase"/>
</dbReference>
<dbReference type="InterPro" id="IPR032503">
    <property type="entry name" value="FAO_M"/>
</dbReference>